<evidence type="ECO:0000313" key="2">
    <source>
        <dbReference type="Proteomes" id="UP000245370"/>
    </source>
</evidence>
<sequence>MEAGNTYIIHTENQEQANALKAFVKALKMKFEEAEDKPYNPDFVKKIKRSKKEFQEGKYTTVNKDNLESFLGLK</sequence>
<name>A0A2U2XDY5_9FLAO</name>
<keyword evidence="2" id="KW-1185">Reference proteome</keyword>
<organism evidence="1 2">
    <name type="scientific">Brumimicrobium oceani</name>
    <dbReference type="NCBI Taxonomy" id="2100725"/>
    <lineage>
        <taxon>Bacteria</taxon>
        <taxon>Pseudomonadati</taxon>
        <taxon>Bacteroidota</taxon>
        <taxon>Flavobacteriia</taxon>
        <taxon>Flavobacteriales</taxon>
        <taxon>Crocinitomicaceae</taxon>
        <taxon>Brumimicrobium</taxon>
    </lineage>
</organism>
<protein>
    <submittedName>
        <fullName evidence="1">Uncharacterized protein</fullName>
    </submittedName>
</protein>
<evidence type="ECO:0000313" key="1">
    <source>
        <dbReference type="EMBL" id="PWH86018.1"/>
    </source>
</evidence>
<gene>
    <name evidence="1" type="ORF">DIT68_05540</name>
</gene>
<dbReference type="Pfam" id="PF10884">
    <property type="entry name" value="DUF2683"/>
    <property type="match status" value="1"/>
</dbReference>
<dbReference type="Proteomes" id="UP000245370">
    <property type="component" value="Unassembled WGS sequence"/>
</dbReference>
<comment type="caution">
    <text evidence="1">The sequence shown here is derived from an EMBL/GenBank/DDBJ whole genome shotgun (WGS) entry which is preliminary data.</text>
</comment>
<reference evidence="1 2" key="1">
    <citation type="submission" date="2018-05" db="EMBL/GenBank/DDBJ databases">
        <title>Brumimicrobium oceani sp. nov., isolated from coastal sediment.</title>
        <authorList>
            <person name="Kou Y."/>
        </authorList>
    </citation>
    <scope>NUCLEOTIDE SEQUENCE [LARGE SCALE GENOMIC DNA]</scope>
    <source>
        <strain evidence="1 2">C305</strain>
    </source>
</reference>
<dbReference type="InterPro" id="IPR020271">
    <property type="entry name" value="Uncharacterised_MJ1172"/>
</dbReference>
<dbReference type="EMBL" id="QFRJ01000003">
    <property type="protein sequence ID" value="PWH86018.1"/>
    <property type="molecule type" value="Genomic_DNA"/>
</dbReference>
<reference evidence="1 2" key="2">
    <citation type="submission" date="2018-05" db="EMBL/GenBank/DDBJ databases">
        <authorList>
            <person name="Lanie J.A."/>
            <person name="Ng W.-L."/>
            <person name="Kazmierczak K.M."/>
            <person name="Andrzejewski T.M."/>
            <person name="Davidsen T.M."/>
            <person name="Wayne K.J."/>
            <person name="Tettelin H."/>
            <person name="Glass J.I."/>
            <person name="Rusch D."/>
            <person name="Podicherti R."/>
            <person name="Tsui H.-C.T."/>
            <person name="Winkler M.E."/>
        </authorList>
    </citation>
    <scope>NUCLEOTIDE SEQUENCE [LARGE SCALE GENOMIC DNA]</scope>
    <source>
        <strain evidence="1 2">C305</strain>
    </source>
</reference>
<dbReference type="RefSeq" id="WP_109358826.1">
    <property type="nucleotide sequence ID" value="NZ_QFRJ01000003.1"/>
</dbReference>
<dbReference type="AlphaFoldDB" id="A0A2U2XDY5"/>
<accession>A0A2U2XDY5</accession>
<dbReference type="OrthoDB" id="827255at2"/>
<proteinExistence type="predicted"/>